<proteinExistence type="predicted"/>
<organism evidence="1 2">
    <name type="scientific">Athelia psychrophila</name>
    <dbReference type="NCBI Taxonomy" id="1759441"/>
    <lineage>
        <taxon>Eukaryota</taxon>
        <taxon>Fungi</taxon>
        <taxon>Dikarya</taxon>
        <taxon>Basidiomycota</taxon>
        <taxon>Agaricomycotina</taxon>
        <taxon>Agaricomycetes</taxon>
        <taxon>Agaricomycetidae</taxon>
        <taxon>Atheliales</taxon>
        <taxon>Atheliaceae</taxon>
        <taxon>Athelia</taxon>
    </lineage>
</organism>
<reference evidence="1 2" key="1">
    <citation type="journal article" date="2016" name="Mol. Biol. Evol.">
        <title>Comparative Genomics of Early-Diverging Mushroom-Forming Fungi Provides Insights into the Origins of Lignocellulose Decay Capabilities.</title>
        <authorList>
            <person name="Nagy L.G."/>
            <person name="Riley R."/>
            <person name="Tritt A."/>
            <person name="Adam C."/>
            <person name="Daum C."/>
            <person name="Floudas D."/>
            <person name="Sun H."/>
            <person name="Yadav J.S."/>
            <person name="Pangilinan J."/>
            <person name="Larsson K.H."/>
            <person name="Matsuura K."/>
            <person name="Barry K."/>
            <person name="Labutti K."/>
            <person name="Kuo R."/>
            <person name="Ohm R.A."/>
            <person name="Bhattacharya S.S."/>
            <person name="Shirouzu T."/>
            <person name="Yoshinaga Y."/>
            <person name="Martin F.M."/>
            <person name="Grigoriev I.V."/>
            <person name="Hibbett D.S."/>
        </authorList>
    </citation>
    <scope>NUCLEOTIDE SEQUENCE [LARGE SCALE GENOMIC DNA]</scope>
    <source>
        <strain evidence="1 2">CBS 109695</strain>
    </source>
</reference>
<protein>
    <submittedName>
        <fullName evidence="1">Uncharacterized protein</fullName>
    </submittedName>
</protein>
<sequence length="176" mass="19847">MIWRPPDLIFGFRVELQVIGDLIKQSQACLHADHFYIFYVNGKEVCTSQRETREPPPRWKEQKRLIVIFRQSLLAKRFPVKKYIVAEFGGKGVDLLDNSTEHEMRAESGNSVDLHISVRLDYSSESHAEFMKAIDEDMSRIGVPGSDAAQAATTIAGQLGTVLQKIVPIVDQFTGI</sequence>
<evidence type="ECO:0000313" key="1">
    <source>
        <dbReference type="EMBL" id="KZP14728.1"/>
    </source>
</evidence>
<dbReference type="Proteomes" id="UP000076532">
    <property type="component" value="Unassembled WGS sequence"/>
</dbReference>
<gene>
    <name evidence="1" type="ORF">FIBSPDRAFT_979699</name>
</gene>
<keyword evidence="2" id="KW-1185">Reference proteome</keyword>
<evidence type="ECO:0000313" key="2">
    <source>
        <dbReference type="Proteomes" id="UP000076532"/>
    </source>
</evidence>
<accession>A0A166DHT4</accession>
<dbReference type="EMBL" id="KV417613">
    <property type="protein sequence ID" value="KZP14728.1"/>
    <property type="molecule type" value="Genomic_DNA"/>
</dbReference>
<name>A0A166DHT4_9AGAM</name>
<dbReference type="AlphaFoldDB" id="A0A166DHT4"/>